<reference evidence="3 4" key="1">
    <citation type="submission" date="2014-12" db="EMBL/GenBank/DDBJ databases">
        <title>Genome assembly of Enhygromyxa salina DSM 15201.</title>
        <authorList>
            <person name="Sharma G."/>
            <person name="Subramanian S."/>
        </authorList>
    </citation>
    <scope>NUCLEOTIDE SEQUENCE [LARGE SCALE GENOMIC DNA]</scope>
    <source>
        <strain evidence="3 4">DSM 15201</strain>
    </source>
</reference>
<protein>
    <submittedName>
        <fullName evidence="3">Molybdopterin oxidoreductase, iron-sulfur binding subunit</fullName>
    </submittedName>
</protein>
<evidence type="ECO:0000313" key="4">
    <source>
        <dbReference type="Proteomes" id="UP000031599"/>
    </source>
</evidence>
<accession>A0A0C2CVD6</accession>
<feature type="region of interest" description="Disordered" evidence="1">
    <location>
        <begin position="13"/>
        <end position="78"/>
    </location>
</feature>
<name>A0A0C2CVD6_9BACT</name>
<evidence type="ECO:0000313" key="3">
    <source>
        <dbReference type="EMBL" id="KIG13550.1"/>
    </source>
</evidence>
<dbReference type="AlphaFoldDB" id="A0A0C2CVD6"/>
<gene>
    <name evidence="3" type="ORF">DB30_07938</name>
</gene>
<feature type="compositionally biased region" description="Low complexity" evidence="1">
    <location>
        <begin position="34"/>
        <end position="43"/>
    </location>
</feature>
<proteinExistence type="predicted"/>
<dbReference type="InterPro" id="IPR002372">
    <property type="entry name" value="PQQ_rpt_dom"/>
</dbReference>
<sequence length="423" mass="44196">MALFLIPLTFTACGDPSANDTDDSATGEDTAQASETSETNDTSDTGEESPGPVCGDGVVEGDEACEPSEADPESPCTDDCQLHVQDGWTTRLDGVALNAVAVADDGRVFAAGRQTAGLNDDLLVQLLEPDGSLGWTYTRDTDSVDLEEATDIGILPSGDIVVTGIMHEHEFAFSEAAYVLRLDAATGERVWQTKIGKIGQAVEARSAKLAVDAAGEIAVVSSEQGQGDQKAVIFSSYSADGDLLRRNERADVSGFAIRVIASGPGTFAVLSWLDNEAYVVRPDEAGDFVVDESLAGTLLGTHDFAFAPDDTLVYLDSAITATDQNGATLWTSLVGGLGRSLDIRSDGIVYTVSHPGIVDTVDVKAFSDTGEPLWTREYADVLNATGMDTGATAIAVVGTDPDAAPGADPSSWVRVLVLPTLLP</sequence>
<dbReference type="InterPro" id="IPR015943">
    <property type="entry name" value="WD40/YVTN_repeat-like_dom_sf"/>
</dbReference>
<organism evidence="3 4">
    <name type="scientific">Enhygromyxa salina</name>
    <dbReference type="NCBI Taxonomy" id="215803"/>
    <lineage>
        <taxon>Bacteria</taxon>
        <taxon>Pseudomonadati</taxon>
        <taxon>Myxococcota</taxon>
        <taxon>Polyangia</taxon>
        <taxon>Nannocystales</taxon>
        <taxon>Nannocystaceae</taxon>
        <taxon>Enhygromyxa</taxon>
    </lineage>
</organism>
<dbReference type="Proteomes" id="UP000031599">
    <property type="component" value="Unassembled WGS sequence"/>
</dbReference>
<evidence type="ECO:0000259" key="2">
    <source>
        <dbReference type="Pfam" id="PF13360"/>
    </source>
</evidence>
<dbReference type="InterPro" id="IPR011047">
    <property type="entry name" value="Quinoprotein_ADH-like_sf"/>
</dbReference>
<dbReference type="Gene3D" id="2.130.10.10">
    <property type="entry name" value="YVTN repeat-like/Quinoprotein amine dehydrogenase"/>
    <property type="match status" value="1"/>
</dbReference>
<feature type="compositionally biased region" description="Acidic residues" evidence="1">
    <location>
        <begin position="59"/>
        <end position="72"/>
    </location>
</feature>
<dbReference type="SUPFAM" id="SSF50998">
    <property type="entry name" value="Quinoprotein alcohol dehydrogenase-like"/>
    <property type="match status" value="1"/>
</dbReference>
<dbReference type="EMBL" id="JMCC02000092">
    <property type="protein sequence ID" value="KIG13550.1"/>
    <property type="molecule type" value="Genomic_DNA"/>
</dbReference>
<dbReference type="Pfam" id="PF13360">
    <property type="entry name" value="PQQ_2"/>
    <property type="match status" value="1"/>
</dbReference>
<feature type="domain" description="Pyrrolo-quinoline quinone repeat" evidence="2">
    <location>
        <begin position="88"/>
        <end position="226"/>
    </location>
</feature>
<comment type="caution">
    <text evidence="3">The sequence shown here is derived from an EMBL/GenBank/DDBJ whole genome shotgun (WGS) entry which is preliminary data.</text>
</comment>
<evidence type="ECO:0000256" key="1">
    <source>
        <dbReference type="SAM" id="MobiDB-lite"/>
    </source>
</evidence>